<dbReference type="AlphaFoldDB" id="A0AAE0U220"/>
<evidence type="ECO:0000256" key="4">
    <source>
        <dbReference type="ARBA" id="ARBA00023163"/>
    </source>
</evidence>
<reference evidence="8" key="2">
    <citation type="submission" date="2023-06" db="EMBL/GenBank/DDBJ databases">
        <authorList>
            <consortium name="Lawrence Berkeley National Laboratory"/>
            <person name="Haridas S."/>
            <person name="Hensen N."/>
            <person name="Bonometti L."/>
            <person name="Westerberg I."/>
            <person name="Brannstrom I.O."/>
            <person name="Guillou S."/>
            <person name="Cros-Aarteil S."/>
            <person name="Calhoun S."/>
            <person name="Kuo A."/>
            <person name="Mondo S."/>
            <person name="Pangilinan J."/>
            <person name="Riley R."/>
            <person name="LaButti K."/>
            <person name="Andreopoulos B."/>
            <person name="Lipzen A."/>
            <person name="Chen C."/>
            <person name="Yanf M."/>
            <person name="Daum C."/>
            <person name="Ng V."/>
            <person name="Clum A."/>
            <person name="Steindorff A."/>
            <person name="Ohm R."/>
            <person name="Martin F."/>
            <person name="Silar P."/>
            <person name="Natvig D."/>
            <person name="Lalanne C."/>
            <person name="Gautier V."/>
            <person name="Ament-velasquez S.L."/>
            <person name="Kruys A."/>
            <person name="Hutchinson M.I."/>
            <person name="Powell A.J."/>
            <person name="Barry K."/>
            <person name="Miller A.N."/>
            <person name="Grigoriev I.V."/>
            <person name="Debuchy R."/>
            <person name="Gladieux P."/>
            <person name="Thoren M.H."/>
            <person name="Johannesson H."/>
        </authorList>
    </citation>
    <scope>NUCLEOTIDE SEQUENCE</scope>
    <source>
        <strain evidence="8">CBS 232.78</strain>
    </source>
</reference>
<evidence type="ECO:0000256" key="2">
    <source>
        <dbReference type="ARBA" id="ARBA00023015"/>
    </source>
</evidence>
<dbReference type="CDD" id="cd12148">
    <property type="entry name" value="fungal_TF_MHR"/>
    <property type="match status" value="1"/>
</dbReference>
<dbReference type="InterPro" id="IPR051089">
    <property type="entry name" value="prtT"/>
</dbReference>
<keyword evidence="5" id="KW-0539">Nucleus</keyword>
<evidence type="ECO:0000256" key="6">
    <source>
        <dbReference type="SAM" id="MobiDB-lite"/>
    </source>
</evidence>
<dbReference type="Proteomes" id="UP001285441">
    <property type="component" value="Unassembled WGS sequence"/>
</dbReference>
<dbReference type="EMBL" id="JAULSW010000003">
    <property type="protein sequence ID" value="KAK3388012.1"/>
    <property type="molecule type" value="Genomic_DNA"/>
</dbReference>
<name>A0AAE0U220_9PEZI</name>
<keyword evidence="4" id="KW-0804">Transcription</keyword>
<evidence type="ECO:0000259" key="7">
    <source>
        <dbReference type="PROSITE" id="PS00463"/>
    </source>
</evidence>
<evidence type="ECO:0000256" key="3">
    <source>
        <dbReference type="ARBA" id="ARBA00023125"/>
    </source>
</evidence>
<evidence type="ECO:0000256" key="1">
    <source>
        <dbReference type="ARBA" id="ARBA00004123"/>
    </source>
</evidence>
<feature type="domain" description="Zn(2)-C6 fungal-type" evidence="7">
    <location>
        <begin position="14"/>
        <end position="43"/>
    </location>
</feature>
<evidence type="ECO:0000256" key="5">
    <source>
        <dbReference type="ARBA" id="ARBA00023242"/>
    </source>
</evidence>
<reference evidence="8" key="1">
    <citation type="journal article" date="2023" name="Mol. Phylogenet. Evol.">
        <title>Genome-scale phylogeny and comparative genomics of the fungal order Sordariales.</title>
        <authorList>
            <person name="Hensen N."/>
            <person name="Bonometti L."/>
            <person name="Westerberg I."/>
            <person name="Brannstrom I.O."/>
            <person name="Guillou S."/>
            <person name="Cros-Aarteil S."/>
            <person name="Calhoun S."/>
            <person name="Haridas S."/>
            <person name="Kuo A."/>
            <person name="Mondo S."/>
            <person name="Pangilinan J."/>
            <person name="Riley R."/>
            <person name="LaButti K."/>
            <person name="Andreopoulos B."/>
            <person name="Lipzen A."/>
            <person name="Chen C."/>
            <person name="Yan M."/>
            <person name="Daum C."/>
            <person name="Ng V."/>
            <person name="Clum A."/>
            <person name="Steindorff A."/>
            <person name="Ohm R.A."/>
            <person name="Martin F."/>
            <person name="Silar P."/>
            <person name="Natvig D.O."/>
            <person name="Lalanne C."/>
            <person name="Gautier V."/>
            <person name="Ament-Velasquez S.L."/>
            <person name="Kruys A."/>
            <person name="Hutchinson M.I."/>
            <person name="Powell A.J."/>
            <person name="Barry K."/>
            <person name="Miller A.N."/>
            <person name="Grigoriev I.V."/>
            <person name="Debuchy R."/>
            <person name="Gladieux P."/>
            <person name="Hiltunen Thoren M."/>
            <person name="Johannesson H."/>
        </authorList>
    </citation>
    <scope>NUCLEOTIDE SEQUENCE</scope>
    <source>
        <strain evidence="8">CBS 232.78</strain>
    </source>
</reference>
<dbReference type="CDD" id="cd00067">
    <property type="entry name" value="GAL4"/>
    <property type="match status" value="1"/>
</dbReference>
<gene>
    <name evidence="8" type="ORF">B0H63DRAFT_522030</name>
</gene>
<feature type="region of interest" description="Disordered" evidence="6">
    <location>
        <begin position="91"/>
        <end position="118"/>
    </location>
</feature>
<accession>A0AAE0U220</accession>
<sequence>MDSSRVVLPSKRRACVACTTAKSKCTPLSTNICERCSRLGKRCIYLDMPERRRHNQSRGNASSSSNRRVDALESKIDGLLEQISILTGQRKPDHCELSRTPPTLNPTPAATSSASSQSVDHQHDGVLSVGFHAGGLGAGDIIDRGLITLEHARTLVASFKQDFVPYFPFVALGATDSADYVRKDSPFLFLCIAAITSSSDLALQVELGEEICRQVSSRLIMGAQRSLDLLRGLLIYSAWYHYFAWSGHAQIFMFVQLCVTVVHDLDFQKRGDLVQDDEKRAFLGAFWLSVSVSRAIQKPLGMRYTSIIDDWSLELTSNPHHPTDTSIRPFMLLQSLVYRVLDTYISAASEGTKSPSTYRAVAFAFLCQLAQLKAEVERDLPKCEPLVVTLISMDMLYTESWLQDIALEGDLWFYYDPCNPPTIVTDMPLPQRTALLWKRVANNKLFLKRLQEIPKLALPHMVYETYAWICAIQALHTRAASRLLQDVVERSNDATSEGQCDDNFHRFEVQMVVNAVDFSATLKSLLSAFETASGRETGNNMGYEETEVGRLLRGLKGQANQFATHIHKLTGDAGLIENTGGTEVSLAVTANDTVSVPHLNNVGGNHEGPDGGWPSMTLGMGEDLGMIVPDEEFWNSIMNDFSQSW</sequence>
<dbReference type="GO" id="GO:0000976">
    <property type="term" value="F:transcription cis-regulatory region binding"/>
    <property type="evidence" value="ECO:0007669"/>
    <property type="project" value="TreeGrafter"/>
</dbReference>
<proteinExistence type="predicted"/>
<dbReference type="GO" id="GO:0008270">
    <property type="term" value="F:zinc ion binding"/>
    <property type="evidence" value="ECO:0007669"/>
    <property type="project" value="InterPro"/>
</dbReference>
<keyword evidence="2" id="KW-0805">Transcription regulation</keyword>
<organism evidence="8 9">
    <name type="scientific">Podospora didyma</name>
    <dbReference type="NCBI Taxonomy" id="330526"/>
    <lineage>
        <taxon>Eukaryota</taxon>
        <taxon>Fungi</taxon>
        <taxon>Dikarya</taxon>
        <taxon>Ascomycota</taxon>
        <taxon>Pezizomycotina</taxon>
        <taxon>Sordariomycetes</taxon>
        <taxon>Sordariomycetidae</taxon>
        <taxon>Sordariales</taxon>
        <taxon>Podosporaceae</taxon>
        <taxon>Podospora</taxon>
    </lineage>
</organism>
<dbReference type="InterPro" id="IPR036864">
    <property type="entry name" value="Zn2-C6_fun-type_DNA-bd_sf"/>
</dbReference>
<dbReference type="GO" id="GO:0005634">
    <property type="term" value="C:nucleus"/>
    <property type="evidence" value="ECO:0007669"/>
    <property type="project" value="UniProtKB-SubCell"/>
</dbReference>
<dbReference type="PROSITE" id="PS00463">
    <property type="entry name" value="ZN2_CY6_FUNGAL_1"/>
    <property type="match status" value="1"/>
</dbReference>
<protein>
    <recommendedName>
        <fullName evidence="7">Zn(2)-C6 fungal-type domain-containing protein</fullName>
    </recommendedName>
</protein>
<dbReference type="InterPro" id="IPR001138">
    <property type="entry name" value="Zn2Cys6_DnaBD"/>
</dbReference>
<dbReference type="Gene3D" id="4.10.240.10">
    <property type="entry name" value="Zn(2)-C6 fungal-type DNA-binding domain"/>
    <property type="match status" value="1"/>
</dbReference>
<evidence type="ECO:0000313" key="8">
    <source>
        <dbReference type="EMBL" id="KAK3388012.1"/>
    </source>
</evidence>
<keyword evidence="9" id="KW-1185">Reference proteome</keyword>
<comment type="subcellular location">
    <subcellularLocation>
        <location evidence="1">Nucleus</location>
    </subcellularLocation>
</comment>
<dbReference type="PANTHER" id="PTHR31845:SF10">
    <property type="entry name" value="ZN(II)2CYS6 TRANSCRIPTION FACTOR (EUROFUNG)"/>
    <property type="match status" value="1"/>
</dbReference>
<keyword evidence="3" id="KW-0238">DNA-binding</keyword>
<feature type="compositionally biased region" description="Low complexity" evidence="6">
    <location>
        <begin position="100"/>
        <end position="116"/>
    </location>
</feature>
<dbReference type="GO" id="GO:0000981">
    <property type="term" value="F:DNA-binding transcription factor activity, RNA polymerase II-specific"/>
    <property type="evidence" value="ECO:0007669"/>
    <property type="project" value="InterPro"/>
</dbReference>
<evidence type="ECO:0000313" key="9">
    <source>
        <dbReference type="Proteomes" id="UP001285441"/>
    </source>
</evidence>
<dbReference type="SUPFAM" id="SSF57701">
    <property type="entry name" value="Zn2/Cys6 DNA-binding domain"/>
    <property type="match status" value="1"/>
</dbReference>
<dbReference type="PANTHER" id="PTHR31845">
    <property type="entry name" value="FINGER DOMAIN PROTEIN, PUTATIVE-RELATED"/>
    <property type="match status" value="1"/>
</dbReference>
<comment type="caution">
    <text evidence="8">The sequence shown here is derived from an EMBL/GenBank/DDBJ whole genome shotgun (WGS) entry which is preliminary data.</text>
</comment>